<organism evidence="4 5">
    <name type="scientific">Gordonia crocea</name>
    <dbReference type="NCBI Taxonomy" id="589162"/>
    <lineage>
        <taxon>Bacteria</taxon>
        <taxon>Bacillati</taxon>
        <taxon>Actinomycetota</taxon>
        <taxon>Actinomycetes</taxon>
        <taxon>Mycobacteriales</taxon>
        <taxon>Gordoniaceae</taxon>
        <taxon>Gordonia</taxon>
    </lineage>
</organism>
<dbReference type="InterPro" id="IPR051053">
    <property type="entry name" value="ECH/Chromodomain_protein"/>
</dbReference>
<dbReference type="InterPro" id="IPR029045">
    <property type="entry name" value="ClpP/crotonase-like_dom_sf"/>
</dbReference>
<proteinExistence type="predicted"/>
<dbReference type="EMBL" id="BJOU01000002">
    <property type="protein sequence ID" value="GED98501.1"/>
    <property type="molecule type" value="Genomic_DNA"/>
</dbReference>
<sequence length="262" mass="26876">MTESEELIATVDDGGIARLTINRPERMNALSGGVSLEIRRVLGEWAQRDDLRVVVLSGSGGSFSAGADITDIAANAGDAGVDEAGAVAIISNGSDLARALRAIRVPVVAAVDGAAVGIGASLALGADLVYATNRAYFLFPFVNIGLMPDGGASMLVAASIGRVRANALLLLGEKFRAAAAFDAGLVTEVLEDAAALSARVDEVVAKLAAKSPAALRITKAASDAITMAAFETALGEEMDGQTRLLQSPEFRQTLALFTKSDS</sequence>
<dbReference type="PANTHER" id="PTHR43684">
    <property type="match status" value="1"/>
</dbReference>
<dbReference type="OrthoDB" id="9777711at2"/>
<protein>
    <submittedName>
        <fullName evidence="4">Putative enoyl-CoA hydratase/isomerase</fullName>
    </submittedName>
</protein>
<evidence type="ECO:0000256" key="3">
    <source>
        <dbReference type="ARBA" id="ARBA00023235"/>
    </source>
</evidence>
<evidence type="ECO:0000313" key="4">
    <source>
        <dbReference type="EMBL" id="GED98501.1"/>
    </source>
</evidence>
<dbReference type="RefSeq" id="WP_161927914.1">
    <property type="nucleotide sequence ID" value="NZ_BJOU01000002.1"/>
</dbReference>
<comment type="caution">
    <text evidence="4">The sequence shown here is derived from an EMBL/GenBank/DDBJ whole genome shotgun (WGS) entry which is preliminary data.</text>
</comment>
<evidence type="ECO:0000256" key="1">
    <source>
        <dbReference type="ARBA" id="ARBA00004275"/>
    </source>
</evidence>
<name>A0A7I9V047_9ACTN</name>
<dbReference type="Proteomes" id="UP000444980">
    <property type="component" value="Unassembled WGS sequence"/>
</dbReference>
<keyword evidence="2" id="KW-0576">Peroxisome</keyword>
<reference evidence="5" key="1">
    <citation type="submission" date="2019-06" db="EMBL/GenBank/DDBJ databases">
        <title>Gordonia isolated from sludge of a wastewater treatment plant.</title>
        <authorList>
            <person name="Tamura T."/>
            <person name="Aoyama K."/>
            <person name="Kang Y."/>
            <person name="Saito S."/>
            <person name="Akiyama N."/>
            <person name="Yazawa K."/>
            <person name="Gonoi T."/>
            <person name="Mikami Y."/>
        </authorList>
    </citation>
    <scope>NUCLEOTIDE SEQUENCE [LARGE SCALE GENOMIC DNA]</scope>
    <source>
        <strain evidence="5">NBRC 107697</strain>
    </source>
</reference>
<dbReference type="CDD" id="cd06558">
    <property type="entry name" value="crotonase-like"/>
    <property type="match status" value="1"/>
</dbReference>
<dbReference type="InterPro" id="IPR001753">
    <property type="entry name" value="Enoyl-CoA_hydra/iso"/>
</dbReference>
<dbReference type="PANTHER" id="PTHR43684:SF1">
    <property type="entry name" value="ENOYL-COA DELTA ISOMERASE 2"/>
    <property type="match status" value="1"/>
</dbReference>
<evidence type="ECO:0000256" key="2">
    <source>
        <dbReference type="ARBA" id="ARBA00023140"/>
    </source>
</evidence>
<accession>A0A7I9V047</accession>
<dbReference type="SUPFAM" id="SSF52096">
    <property type="entry name" value="ClpP/crotonase"/>
    <property type="match status" value="1"/>
</dbReference>
<dbReference type="Pfam" id="PF00378">
    <property type="entry name" value="ECH_1"/>
    <property type="match status" value="1"/>
</dbReference>
<keyword evidence="5" id="KW-1185">Reference proteome</keyword>
<dbReference type="Gene3D" id="3.90.226.10">
    <property type="entry name" value="2-enoyl-CoA Hydratase, Chain A, domain 1"/>
    <property type="match status" value="1"/>
</dbReference>
<keyword evidence="3 4" id="KW-0413">Isomerase</keyword>
<dbReference type="GO" id="GO:0004165">
    <property type="term" value="F:delta(3)-delta(2)-enoyl-CoA isomerase activity"/>
    <property type="evidence" value="ECO:0007669"/>
    <property type="project" value="UniProtKB-ARBA"/>
</dbReference>
<evidence type="ECO:0000313" key="5">
    <source>
        <dbReference type="Proteomes" id="UP000444980"/>
    </source>
</evidence>
<dbReference type="AlphaFoldDB" id="A0A7I9V047"/>
<comment type="subcellular location">
    <subcellularLocation>
        <location evidence="1">Peroxisome</location>
    </subcellularLocation>
</comment>
<gene>
    <name evidence="4" type="ORF">nbrc107697_25400</name>
</gene>